<evidence type="ECO:0000313" key="3">
    <source>
        <dbReference type="Proteomes" id="UP000288805"/>
    </source>
</evidence>
<accession>A0A438HJQ6</accession>
<organism evidence="2 3">
    <name type="scientific">Vitis vinifera</name>
    <name type="common">Grape</name>
    <dbReference type="NCBI Taxonomy" id="29760"/>
    <lineage>
        <taxon>Eukaryota</taxon>
        <taxon>Viridiplantae</taxon>
        <taxon>Streptophyta</taxon>
        <taxon>Embryophyta</taxon>
        <taxon>Tracheophyta</taxon>
        <taxon>Spermatophyta</taxon>
        <taxon>Magnoliopsida</taxon>
        <taxon>eudicotyledons</taxon>
        <taxon>Gunneridae</taxon>
        <taxon>Pentapetalae</taxon>
        <taxon>rosids</taxon>
        <taxon>Vitales</taxon>
        <taxon>Vitaceae</taxon>
        <taxon>Viteae</taxon>
        <taxon>Vitis</taxon>
    </lineage>
</organism>
<evidence type="ECO:0000256" key="1">
    <source>
        <dbReference type="SAM" id="MobiDB-lite"/>
    </source>
</evidence>
<feature type="region of interest" description="Disordered" evidence="1">
    <location>
        <begin position="74"/>
        <end position="93"/>
    </location>
</feature>
<protein>
    <submittedName>
        <fullName evidence="2">Uncharacterized protein</fullName>
    </submittedName>
</protein>
<dbReference type="Proteomes" id="UP000288805">
    <property type="component" value="Unassembled WGS sequence"/>
</dbReference>
<evidence type="ECO:0000313" key="2">
    <source>
        <dbReference type="EMBL" id="RVW84691.1"/>
    </source>
</evidence>
<comment type="caution">
    <text evidence="2">The sequence shown here is derived from an EMBL/GenBank/DDBJ whole genome shotgun (WGS) entry which is preliminary data.</text>
</comment>
<gene>
    <name evidence="2" type="ORF">CK203_044639</name>
</gene>
<name>A0A438HJQ6_VITVI</name>
<reference evidence="2 3" key="1">
    <citation type="journal article" date="2018" name="PLoS Genet.">
        <title>Population sequencing reveals clonal diversity and ancestral inbreeding in the grapevine cultivar Chardonnay.</title>
        <authorList>
            <person name="Roach M.J."/>
            <person name="Johnson D.L."/>
            <person name="Bohlmann J."/>
            <person name="van Vuuren H.J."/>
            <person name="Jones S.J."/>
            <person name="Pretorius I.S."/>
            <person name="Schmidt S.A."/>
            <person name="Borneman A.R."/>
        </authorList>
    </citation>
    <scope>NUCLEOTIDE SEQUENCE [LARGE SCALE GENOMIC DNA]</scope>
    <source>
        <strain evidence="3">cv. Chardonnay</strain>
        <tissue evidence="2">Leaf</tissue>
    </source>
</reference>
<dbReference type="EMBL" id="QGNW01000213">
    <property type="protein sequence ID" value="RVW84691.1"/>
    <property type="molecule type" value="Genomic_DNA"/>
</dbReference>
<proteinExistence type="predicted"/>
<dbReference type="AlphaFoldDB" id="A0A438HJQ6"/>
<sequence>MTTRGVPVPASIFLPLMDAREELPPEMLLVDVVLRANFFLFSINPRLSPAAIVERASLLTNGLSMAPSAFPRTSRAKGSPSCSIHFSPPQPVPEAASSDAPPVFLLLRAAHYYPWSEYRALLASFQT</sequence>